<reference evidence="2" key="1">
    <citation type="submission" date="2020-02" db="EMBL/GenBank/DDBJ databases">
        <authorList>
            <person name="Meier V. D."/>
        </authorList>
    </citation>
    <scope>NUCLEOTIDE SEQUENCE</scope>
    <source>
        <strain evidence="2">AVDCRST_MAG73</strain>
    </source>
</reference>
<dbReference type="AlphaFoldDB" id="A0A6J4U3C2"/>
<feature type="non-terminal residue" evidence="2">
    <location>
        <position position="114"/>
    </location>
</feature>
<feature type="compositionally biased region" description="Basic and acidic residues" evidence="1">
    <location>
        <begin position="36"/>
        <end position="53"/>
    </location>
</feature>
<evidence type="ECO:0000256" key="1">
    <source>
        <dbReference type="SAM" id="MobiDB-lite"/>
    </source>
</evidence>
<feature type="region of interest" description="Disordered" evidence="1">
    <location>
        <begin position="1"/>
        <end position="68"/>
    </location>
</feature>
<feature type="non-terminal residue" evidence="2">
    <location>
        <position position="1"/>
    </location>
</feature>
<feature type="compositionally biased region" description="Low complexity" evidence="1">
    <location>
        <begin position="1"/>
        <end position="15"/>
    </location>
</feature>
<organism evidence="2">
    <name type="scientific">uncultured Thermomicrobiales bacterium</name>
    <dbReference type="NCBI Taxonomy" id="1645740"/>
    <lineage>
        <taxon>Bacteria</taxon>
        <taxon>Pseudomonadati</taxon>
        <taxon>Thermomicrobiota</taxon>
        <taxon>Thermomicrobia</taxon>
        <taxon>Thermomicrobiales</taxon>
        <taxon>environmental samples</taxon>
    </lineage>
</organism>
<sequence length="114" mass="12524">GQSLGAAARAGSLRAPGRRNRRRVVQSKGARQPHTPHGEAPRALPRRPDRPDRPPQPQRGFDDSDHLFTADPCGRALQLGNLRHAPAAYPFYHLDPRIAGFGGAKWWTPRLGAL</sequence>
<protein>
    <submittedName>
        <fullName evidence="2">Uncharacterized protein</fullName>
    </submittedName>
</protein>
<accession>A0A6J4U3C2</accession>
<dbReference type="EMBL" id="CADCWE010000089">
    <property type="protein sequence ID" value="CAA9537032.1"/>
    <property type="molecule type" value="Genomic_DNA"/>
</dbReference>
<name>A0A6J4U3C2_9BACT</name>
<feature type="compositionally biased region" description="Basic residues" evidence="1">
    <location>
        <begin position="16"/>
        <end position="25"/>
    </location>
</feature>
<evidence type="ECO:0000313" key="2">
    <source>
        <dbReference type="EMBL" id="CAA9537032.1"/>
    </source>
</evidence>
<gene>
    <name evidence="2" type="ORF">AVDCRST_MAG73-1433</name>
</gene>
<proteinExistence type="predicted"/>